<protein>
    <submittedName>
        <fullName evidence="1">Uncharacterized protein</fullName>
    </submittedName>
</protein>
<dbReference type="OrthoDB" id="5431298at2759"/>
<evidence type="ECO:0000313" key="1">
    <source>
        <dbReference type="EMBL" id="PLB41827.1"/>
    </source>
</evidence>
<evidence type="ECO:0000313" key="2">
    <source>
        <dbReference type="Proteomes" id="UP000234585"/>
    </source>
</evidence>
<dbReference type="GeneID" id="36522974"/>
<keyword evidence="2" id="KW-1185">Reference proteome</keyword>
<name>A0A2I2FMJ1_ASPCN</name>
<organism evidence="1 2">
    <name type="scientific">Aspergillus candidus</name>
    <dbReference type="NCBI Taxonomy" id="41067"/>
    <lineage>
        <taxon>Eukaryota</taxon>
        <taxon>Fungi</taxon>
        <taxon>Dikarya</taxon>
        <taxon>Ascomycota</taxon>
        <taxon>Pezizomycotina</taxon>
        <taxon>Eurotiomycetes</taxon>
        <taxon>Eurotiomycetidae</taxon>
        <taxon>Eurotiales</taxon>
        <taxon>Aspergillaceae</taxon>
        <taxon>Aspergillus</taxon>
        <taxon>Aspergillus subgen. Circumdati</taxon>
    </lineage>
</organism>
<reference evidence="1 2" key="1">
    <citation type="submission" date="2017-12" db="EMBL/GenBank/DDBJ databases">
        <authorList>
            <consortium name="DOE Joint Genome Institute"/>
            <person name="Haridas S."/>
            <person name="Kjaerbolling I."/>
            <person name="Vesth T.C."/>
            <person name="Frisvad J.C."/>
            <person name="Nybo J.L."/>
            <person name="Theobald S."/>
            <person name="Kuo A."/>
            <person name="Bowyer P."/>
            <person name="Matsuda Y."/>
            <person name="Mondo S."/>
            <person name="Lyhne E.K."/>
            <person name="Kogle M.E."/>
            <person name="Clum A."/>
            <person name="Lipzen A."/>
            <person name="Salamov A."/>
            <person name="Ngan C.Y."/>
            <person name="Daum C."/>
            <person name="Chiniquy J."/>
            <person name="Barry K."/>
            <person name="LaButti K."/>
            <person name="Simmons B.A."/>
            <person name="Magnuson J.K."/>
            <person name="Mortensen U.H."/>
            <person name="Larsen T.O."/>
            <person name="Grigoriev I.V."/>
            <person name="Baker S.E."/>
            <person name="Andersen M.R."/>
            <person name="Nordberg H.P."/>
            <person name="Cantor M.N."/>
            <person name="Hua S.X."/>
        </authorList>
    </citation>
    <scope>NUCLEOTIDE SEQUENCE [LARGE SCALE GENOMIC DNA]</scope>
    <source>
        <strain evidence="1 2">CBS 102.13</strain>
    </source>
</reference>
<dbReference type="EMBL" id="KZ559119">
    <property type="protein sequence ID" value="PLB41827.1"/>
    <property type="molecule type" value="Genomic_DNA"/>
</dbReference>
<proteinExistence type="predicted"/>
<dbReference type="AlphaFoldDB" id="A0A2I2FMJ1"/>
<sequence>MPIITDDGVVLTANMERLDEDDVVPGCDGVGDGNQQHIMSFMDYDPAREMALPAYAAMFMFVGWEW</sequence>
<dbReference type="RefSeq" id="XP_024675839.1">
    <property type="nucleotide sequence ID" value="XM_024815814.1"/>
</dbReference>
<gene>
    <name evidence="1" type="ORF">BDW47DRAFT_122277</name>
</gene>
<accession>A0A2I2FMJ1</accession>
<dbReference type="Proteomes" id="UP000234585">
    <property type="component" value="Unassembled WGS sequence"/>
</dbReference>